<keyword evidence="2" id="KW-0732">Signal</keyword>
<keyword evidence="4" id="KW-1185">Reference proteome</keyword>
<evidence type="ECO:0000313" key="3">
    <source>
        <dbReference type="EMBL" id="SHE97281.1"/>
    </source>
</evidence>
<sequence>MKKMAILCGVLFCIAAGIGAYAAISRSVGTENAAAARVEQQAREAQYVRERDEKYRRLLEQGTRELYELKDARSARQTLEQALDTALDDTQRYQAWRWLAEAAEDTDPALRKKAGQQMAAIGKSGRERSEGLFVAAQAEEKLGAAREAVKGYRAAAAGYEKEGDFIEACRCLQYAADAALLPGLRDIRLCKNILAQEEKLLKRAEEGSKRDMLLYDLQLAKADIERREGHKEEAQRKFAEIEGNSEKR</sequence>
<dbReference type="AlphaFoldDB" id="A0A1M4XUW2"/>
<feature type="region of interest" description="Disordered" evidence="1">
    <location>
        <begin position="226"/>
        <end position="248"/>
    </location>
</feature>
<dbReference type="Proteomes" id="UP000184404">
    <property type="component" value="Unassembled WGS sequence"/>
</dbReference>
<dbReference type="STRING" id="1123243.SAMN02745190_01619"/>
<proteinExistence type="predicted"/>
<evidence type="ECO:0000313" key="4">
    <source>
        <dbReference type="Proteomes" id="UP000184404"/>
    </source>
</evidence>
<feature type="signal peptide" evidence="2">
    <location>
        <begin position="1"/>
        <end position="22"/>
    </location>
</feature>
<dbReference type="EMBL" id="FQUG01000005">
    <property type="protein sequence ID" value="SHE97281.1"/>
    <property type="molecule type" value="Genomic_DNA"/>
</dbReference>
<organism evidence="3 4">
    <name type="scientific">Schwartzia succinivorans DSM 10502</name>
    <dbReference type="NCBI Taxonomy" id="1123243"/>
    <lineage>
        <taxon>Bacteria</taxon>
        <taxon>Bacillati</taxon>
        <taxon>Bacillota</taxon>
        <taxon>Negativicutes</taxon>
        <taxon>Selenomonadales</taxon>
        <taxon>Selenomonadaceae</taxon>
        <taxon>Schwartzia</taxon>
    </lineage>
</organism>
<name>A0A1M4XUW2_9FIRM</name>
<evidence type="ECO:0000256" key="1">
    <source>
        <dbReference type="SAM" id="MobiDB-lite"/>
    </source>
</evidence>
<feature type="chain" id="PRO_5012928664" evidence="2">
    <location>
        <begin position="23"/>
        <end position="248"/>
    </location>
</feature>
<accession>A0A1M4XUW2</accession>
<reference evidence="3 4" key="1">
    <citation type="submission" date="2016-11" db="EMBL/GenBank/DDBJ databases">
        <authorList>
            <person name="Jaros S."/>
            <person name="Januszkiewicz K."/>
            <person name="Wedrychowicz H."/>
        </authorList>
    </citation>
    <scope>NUCLEOTIDE SEQUENCE [LARGE SCALE GENOMIC DNA]</scope>
    <source>
        <strain evidence="3 4">DSM 10502</strain>
    </source>
</reference>
<dbReference type="RefSeq" id="WP_072935702.1">
    <property type="nucleotide sequence ID" value="NZ_FQUG01000005.1"/>
</dbReference>
<evidence type="ECO:0000256" key="2">
    <source>
        <dbReference type="SAM" id="SignalP"/>
    </source>
</evidence>
<protein>
    <submittedName>
        <fullName evidence="3">Uncharacterized protein</fullName>
    </submittedName>
</protein>
<gene>
    <name evidence="3" type="ORF">SAMN02745190_01619</name>
</gene>